<evidence type="ECO:0008006" key="3">
    <source>
        <dbReference type="Google" id="ProtNLM"/>
    </source>
</evidence>
<dbReference type="EMBL" id="JANJYI010000007">
    <property type="protein sequence ID" value="KAK2643625.1"/>
    <property type="molecule type" value="Genomic_DNA"/>
</dbReference>
<accession>A0AAD9TWN3</accession>
<organism evidence="1 2">
    <name type="scientific">Dipteronia dyeriana</name>
    <dbReference type="NCBI Taxonomy" id="168575"/>
    <lineage>
        <taxon>Eukaryota</taxon>
        <taxon>Viridiplantae</taxon>
        <taxon>Streptophyta</taxon>
        <taxon>Embryophyta</taxon>
        <taxon>Tracheophyta</taxon>
        <taxon>Spermatophyta</taxon>
        <taxon>Magnoliopsida</taxon>
        <taxon>eudicotyledons</taxon>
        <taxon>Gunneridae</taxon>
        <taxon>Pentapetalae</taxon>
        <taxon>rosids</taxon>
        <taxon>malvids</taxon>
        <taxon>Sapindales</taxon>
        <taxon>Sapindaceae</taxon>
        <taxon>Hippocastanoideae</taxon>
        <taxon>Acereae</taxon>
        <taxon>Dipteronia</taxon>
    </lineage>
</organism>
<proteinExistence type="predicted"/>
<comment type="caution">
    <text evidence="1">The sequence shown here is derived from an EMBL/GenBank/DDBJ whole genome shotgun (WGS) entry which is preliminary data.</text>
</comment>
<dbReference type="Proteomes" id="UP001280121">
    <property type="component" value="Unassembled WGS sequence"/>
</dbReference>
<sequence length="141" mass="16467">MACFLCGLESESTDHLFLNCCWSWKLWKRCMKWWEVSSCHNSKLPEWSKGWQGLCLSANSRRVWSSLFSALVWKIWETRNKFLFENKEIYLGLAEDTVKSRTAWWFKHLGKGSEIPVTSLMLNVNDLCVDPPNISKLTSKA</sequence>
<name>A0AAD9TWN3_9ROSI</name>
<reference evidence="1" key="1">
    <citation type="journal article" date="2023" name="Plant J.">
        <title>Genome sequences and population genomics provide insights into the demographic history, inbreeding, and mutation load of two 'living fossil' tree species of Dipteronia.</title>
        <authorList>
            <person name="Feng Y."/>
            <person name="Comes H.P."/>
            <person name="Chen J."/>
            <person name="Zhu S."/>
            <person name="Lu R."/>
            <person name="Zhang X."/>
            <person name="Li P."/>
            <person name="Qiu J."/>
            <person name="Olsen K.M."/>
            <person name="Qiu Y."/>
        </authorList>
    </citation>
    <scope>NUCLEOTIDE SEQUENCE</scope>
    <source>
        <strain evidence="1">KIB01</strain>
    </source>
</reference>
<dbReference type="AlphaFoldDB" id="A0AAD9TWN3"/>
<evidence type="ECO:0000313" key="1">
    <source>
        <dbReference type="EMBL" id="KAK2643625.1"/>
    </source>
</evidence>
<evidence type="ECO:0000313" key="2">
    <source>
        <dbReference type="Proteomes" id="UP001280121"/>
    </source>
</evidence>
<protein>
    <recommendedName>
        <fullName evidence="3">Reverse transcriptase zinc-binding domain-containing protein</fullName>
    </recommendedName>
</protein>
<keyword evidence="2" id="KW-1185">Reference proteome</keyword>
<gene>
    <name evidence="1" type="ORF">Ddye_025388</name>
</gene>